<evidence type="ECO:0008006" key="4">
    <source>
        <dbReference type="Google" id="ProtNLM"/>
    </source>
</evidence>
<keyword evidence="1" id="KW-0732">Signal</keyword>
<dbReference type="OrthoDB" id="7856719at2"/>
<dbReference type="Proteomes" id="UP000054935">
    <property type="component" value="Unassembled WGS sequence"/>
</dbReference>
<evidence type="ECO:0000256" key="1">
    <source>
        <dbReference type="SAM" id="SignalP"/>
    </source>
</evidence>
<protein>
    <recommendedName>
        <fullName evidence="4">Plastocyanin</fullName>
    </recommendedName>
</protein>
<dbReference type="InterPro" id="IPR008972">
    <property type="entry name" value="Cupredoxin"/>
</dbReference>
<evidence type="ECO:0000313" key="2">
    <source>
        <dbReference type="EMBL" id="CUH75151.1"/>
    </source>
</evidence>
<dbReference type="Gene3D" id="2.60.40.420">
    <property type="entry name" value="Cupredoxins - blue copper proteins"/>
    <property type="match status" value="1"/>
</dbReference>
<name>A0A0P1G0A3_9RHOB</name>
<organism evidence="2 3">
    <name type="scientific">Tropicibacter naphthalenivorans</name>
    <dbReference type="NCBI Taxonomy" id="441103"/>
    <lineage>
        <taxon>Bacteria</taxon>
        <taxon>Pseudomonadati</taxon>
        <taxon>Pseudomonadota</taxon>
        <taxon>Alphaproteobacteria</taxon>
        <taxon>Rhodobacterales</taxon>
        <taxon>Roseobacteraceae</taxon>
        <taxon>Tropicibacter</taxon>
    </lineage>
</organism>
<dbReference type="RefSeq" id="WP_058245858.1">
    <property type="nucleotide sequence ID" value="NZ_CYSE01000001.1"/>
</dbReference>
<reference evidence="2 3" key="1">
    <citation type="submission" date="2015-09" db="EMBL/GenBank/DDBJ databases">
        <authorList>
            <consortium name="Swine Surveillance"/>
        </authorList>
    </citation>
    <scope>NUCLEOTIDE SEQUENCE [LARGE SCALE GENOMIC DNA]</scope>
    <source>
        <strain evidence="2 3">CECT 7648</strain>
    </source>
</reference>
<accession>A0A0P1G0A3</accession>
<keyword evidence="3" id="KW-1185">Reference proteome</keyword>
<dbReference type="SUPFAM" id="SSF49503">
    <property type="entry name" value="Cupredoxins"/>
    <property type="match status" value="1"/>
</dbReference>
<gene>
    <name evidence="2" type="ORF">TRN7648_00290</name>
</gene>
<evidence type="ECO:0000313" key="3">
    <source>
        <dbReference type="Proteomes" id="UP000054935"/>
    </source>
</evidence>
<proteinExistence type="predicted"/>
<dbReference type="EMBL" id="CYSE01000001">
    <property type="protein sequence ID" value="CUH75151.1"/>
    <property type="molecule type" value="Genomic_DNA"/>
</dbReference>
<sequence length="128" mass="13507">MLRKIGLTAALAFGVVAAPAVAEEHYVLMMGNGYFPDKIHPVVGDTIKFVNTSALPMSATAVDGTWTTGVLTPLNGVIIEVTDGMQQAFENTFVDEVTGQKNPGTGIIDYVNPPDLLTNDLTGEVNGQ</sequence>
<dbReference type="AlphaFoldDB" id="A0A0P1G0A3"/>
<feature type="signal peptide" evidence="1">
    <location>
        <begin position="1"/>
        <end position="22"/>
    </location>
</feature>
<dbReference type="STRING" id="441103.TRN7648_00290"/>
<feature type="chain" id="PRO_5006062950" description="Plastocyanin" evidence="1">
    <location>
        <begin position="23"/>
        <end position="128"/>
    </location>
</feature>